<comment type="caution">
    <text evidence="2">The sequence shown here is derived from an EMBL/GenBank/DDBJ whole genome shotgun (WGS) entry which is preliminary data.</text>
</comment>
<proteinExistence type="predicted"/>
<gene>
    <name evidence="2" type="ORF">CLODIP_2_CD01229</name>
</gene>
<organism evidence="2 3">
    <name type="scientific">Cloeon dipterum</name>
    <dbReference type="NCBI Taxonomy" id="197152"/>
    <lineage>
        <taxon>Eukaryota</taxon>
        <taxon>Metazoa</taxon>
        <taxon>Ecdysozoa</taxon>
        <taxon>Arthropoda</taxon>
        <taxon>Hexapoda</taxon>
        <taxon>Insecta</taxon>
        <taxon>Pterygota</taxon>
        <taxon>Palaeoptera</taxon>
        <taxon>Ephemeroptera</taxon>
        <taxon>Pisciforma</taxon>
        <taxon>Baetidae</taxon>
        <taxon>Cloeon</taxon>
    </lineage>
</organism>
<name>A0A8S1E4W7_9INSE</name>
<evidence type="ECO:0000256" key="1">
    <source>
        <dbReference type="SAM" id="SignalP"/>
    </source>
</evidence>
<evidence type="ECO:0008006" key="4">
    <source>
        <dbReference type="Google" id="ProtNLM"/>
    </source>
</evidence>
<keyword evidence="1" id="KW-0732">Signal</keyword>
<feature type="signal peptide" evidence="1">
    <location>
        <begin position="1"/>
        <end position="24"/>
    </location>
</feature>
<accession>A0A8S1E4W7</accession>
<feature type="chain" id="PRO_5035938469" description="Secreted protein" evidence="1">
    <location>
        <begin position="25"/>
        <end position="79"/>
    </location>
</feature>
<dbReference type="EMBL" id="CADEPI010000592">
    <property type="protein sequence ID" value="CAB3387599.1"/>
    <property type="molecule type" value="Genomic_DNA"/>
</dbReference>
<protein>
    <recommendedName>
        <fullName evidence="4">Secreted protein</fullName>
    </recommendedName>
</protein>
<reference evidence="2 3" key="1">
    <citation type="submission" date="2020-04" db="EMBL/GenBank/DDBJ databases">
        <authorList>
            <person name="Alioto T."/>
            <person name="Alioto T."/>
            <person name="Gomez Garrido J."/>
        </authorList>
    </citation>
    <scope>NUCLEOTIDE SEQUENCE [LARGE SCALE GENOMIC DNA]</scope>
</reference>
<dbReference type="Proteomes" id="UP000494165">
    <property type="component" value="Unassembled WGS sequence"/>
</dbReference>
<evidence type="ECO:0000313" key="3">
    <source>
        <dbReference type="Proteomes" id="UP000494165"/>
    </source>
</evidence>
<sequence>MRRLSGMAVRSVVLVVLLTRFSHAQSPLDELSEVDKPNRYRERRTINYSPGIWVRLPRNFSPPNSRTKTAFIRIFAAIN</sequence>
<dbReference type="AlphaFoldDB" id="A0A8S1E4W7"/>
<keyword evidence="3" id="KW-1185">Reference proteome</keyword>
<evidence type="ECO:0000313" key="2">
    <source>
        <dbReference type="EMBL" id="CAB3387599.1"/>
    </source>
</evidence>